<reference evidence="1 2" key="1">
    <citation type="submission" date="2019-03" db="EMBL/GenBank/DDBJ databases">
        <title>Dyadobacter AR-3-6 sp. nov., isolated from arctic soil.</title>
        <authorList>
            <person name="Chaudhary D.K."/>
        </authorList>
    </citation>
    <scope>NUCLEOTIDE SEQUENCE [LARGE SCALE GENOMIC DNA]</scope>
    <source>
        <strain evidence="1 2">AR-3-6</strain>
    </source>
</reference>
<dbReference type="RefSeq" id="WP_131960847.1">
    <property type="nucleotide sequence ID" value="NZ_SMFL01000010.1"/>
</dbReference>
<dbReference type="Proteomes" id="UP000294850">
    <property type="component" value="Unassembled WGS sequence"/>
</dbReference>
<dbReference type="AlphaFoldDB" id="A0A4R5DG23"/>
<comment type="caution">
    <text evidence="1">The sequence shown here is derived from an EMBL/GenBank/DDBJ whole genome shotgun (WGS) entry which is preliminary data.</text>
</comment>
<sequence length="171" mass="20049">MKNVVFIILLLSNLPYSQTVDSVKYKVLKEEINSFHKHLPYYSISIRKFTSNDSAKIKATEIYYKTHTLLNSTLGAFMVENEPYQEYAKDRNLSESMKQVLPILSSNYYEPKAILKIRNNLKKLPPYYRDLYNLHKITYDFVNLDTKGKVVKKSGNIAELCDKLYKTLYIN</sequence>
<accession>A0A4R5DG23</accession>
<evidence type="ECO:0000313" key="2">
    <source>
        <dbReference type="Proteomes" id="UP000294850"/>
    </source>
</evidence>
<evidence type="ECO:0000313" key="1">
    <source>
        <dbReference type="EMBL" id="TDE12137.1"/>
    </source>
</evidence>
<proteinExistence type="predicted"/>
<organism evidence="1 2">
    <name type="scientific">Dyadobacter psychrotolerans</name>
    <dbReference type="NCBI Taxonomy" id="2541721"/>
    <lineage>
        <taxon>Bacteria</taxon>
        <taxon>Pseudomonadati</taxon>
        <taxon>Bacteroidota</taxon>
        <taxon>Cytophagia</taxon>
        <taxon>Cytophagales</taxon>
        <taxon>Spirosomataceae</taxon>
        <taxon>Dyadobacter</taxon>
    </lineage>
</organism>
<protein>
    <submittedName>
        <fullName evidence="1">Uncharacterized protein</fullName>
    </submittedName>
</protein>
<keyword evidence="2" id="KW-1185">Reference proteome</keyword>
<dbReference type="EMBL" id="SMFL01000010">
    <property type="protein sequence ID" value="TDE12137.1"/>
    <property type="molecule type" value="Genomic_DNA"/>
</dbReference>
<name>A0A4R5DG23_9BACT</name>
<gene>
    <name evidence="1" type="ORF">E0F88_24135</name>
</gene>